<feature type="region of interest" description="Disordered" evidence="1">
    <location>
        <begin position="1"/>
        <end position="23"/>
    </location>
</feature>
<dbReference type="InterPro" id="IPR010645">
    <property type="entry name" value="MFS_4"/>
</dbReference>
<evidence type="ECO:0000313" key="3">
    <source>
        <dbReference type="EMBL" id="NUZ04263.1"/>
    </source>
</evidence>
<dbReference type="EMBL" id="JABWMJ010000001">
    <property type="protein sequence ID" value="NUZ04263.1"/>
    <property type="molecule type" value="Genomic_DNA"/>
</dbReference>
<feature type="transmembrane region" description="Helical" evidence="2">
    <location>
        <begin position="331"/>
        <end position="348"/>
    </location>
</feature>
<keyword evidence="2" id="KW-0812">Transmembrane</keyword>
<dbReference type="RefSeq" id="WP_176066207.1">
    <property type="nucleotide sequence ID" value="NZ_JABWMJ010000001.1"/>
</dbReference>
<reference evidence="3 4" key="1">
    <citation type="submission" date="2020-06" db="EMBL/GenBank/DDBJ databases">
        <title>Schlegella sp. ID0723 isolated from air conditioner.</title>
        <authorList>
            <person name="Kim D.Y."/>
            <person name="Kim D.-U."/>
        </authorList>
    </citation>
    <scope>NUCLEOTIDE SEQUENCE [LARGE SCALE GENOMIC DNA]</scope>
    <source>
        <strain evidence="3 4">ID0723</strain>
    </source>
</reference>
<evidence type="ECO:0000256" key="2">
    <source>
        <dbReference type="SAM" id="Phobius"/>
    </source>
</evidence>
<dbReference type="InterPro" id="IPR036259">
    <property type="entry name" value="MFS_trans_sf"/>
</dbReference>
<keyword evidence="2" id="KW-0472">Membrane</keyword>
<feature type="transmembrane region" description="Helical" evidence="2">
    <location>
        <begin position="131"/>
        <end position="153"/>
    </location>
</feature>
<accession>A0A7Y6TUR7</accession>
<feature type="compositionally biased region" description="Low complexity" evidence="1">
    <location>
        <begin position="264"/>
        <end position="277"/>
    </location>
</feature>
<proteinExistence type="predicted"/>
<feature type="transmembrane region" description="Helical" evidence="2">
    <location>
        <begin position="296"/>
        <end position="319"/>
    </location>
</feature>
<dbReference type="Proteomes" id="UP000529637">
    <property type="component" value="Unassembled WGS sequence"/>
</dbReference>
<feature type="transmembrane region" description="Helical" evidence="2">
    <location>
        <begin position="70"/>
        <end position="93"/>
    </location>
</feature>
<dbReference type="Pfam" id="PF06779">
    <property type="entry name" value="MFS_4"/>
    <property type="match status" value="2"/>
</dbReference>
<organism evidence="3 4">
    <name type="scientific">Piscinibacter koreensis</name>
    <dbReference type="NCBI Taxonomy" id="2742824"/>
    <lineage>
        <taxon>Bacteria</taxon>
        <taxon>Pseudomonadati</taxon>
        <taxon>Pseudomonadota</taxon>
        <taxon>Betaproteobacteria</taxon>
        <taxon>Burkholderiales</taxon>
        <taxon>Sphaerotilaceae</taxon>
        <taxon>Piscinibacter</taxon>
    </lineage>
</organism>
<feature type="transmembrane region" description="Helical" evidence="2">
    <location>
        <begin position="165"/>
        <end position="188"/>
    </location>
</feature>
<dbReference type="PANTHER" id="PTHR23537">
    <property type="match status" value="1"/>
</dbReference>
<feature type="region of interest" description="Disordered" evidence="1">
    <location>
        <begin position="217"/>
        <end position="289"/>
    </location>
</feature>
<feature type="transmembrane region" description="Helical" evidence="2">
    <location>
        <begin position="360"/>
        <end position="377"/>
    </location>
</feature>
<comment type="caution">
    <text evidence="3">The sequence shown here is derived from an EMBL/GenBank/DDBJ whole genome shotgun (WGS) entry which is preliminary data.</text>
</comment>
<dbReference type="Gene3D" id="1.20.1250.20">
    <property type="entry name" value="MFS general substrate transporter like domains"/>
    <property type="match status" value="2"/>
</dbReference>
<feature type="transmembrane region" description="Helical" evidence="2">
    <location>
        <begin position="449"/>
        <end position="469"/>
    </location>
</feature>
<name>A0A7Y6TUR7_9BURK</name>
<feature type="transmembrane region" description="Helical" evidence="2">
    <location>
        <begin position="105"/>
        <end position="125"/>
    </location>
</feature>
<feature type="transmembrane region" description="Helical" evidence="2">
    <location>
        <begin position="383"/>
        <end position="402"/>
    </location>
</feature>
<keyword evidence="2" id="KW-1133">Transmembrane helix</keyword>
<feature type="transmembrane region" description="Helical" evidence="2">
    <location>
        <begin position="29"/>
        <end position="50"/>
    </location>
</feature>
<feature type="compositionally biased region" description="Basic and acidic residues" evidence="1">
    <location>
        <begin position="11"/>
        <end position="23"/>
    </location>
</feature>
<feature type="transmembrane region" description="Helical" evidence="2">
    <location>
        <begin position="194"/>
        <end position="214"/>
    </location>
</feature>
<feature type="transmembrane region" description="Helical" evidence="2">
    <location>
        <begin position="414"/>
        <end position="437"/>
    </location>
</feature>
<gene>
    <name evidence="3" type="ORF">HQN59_00670</name>
</gene>
<keyword evidence="4" id="KW-1185">Reference proteome</keyword>
<dbReference type="AlphaFoldDB" id="A0A7Y6TUR7"/>
<dbReference type="GO" id="GO:0005886">
    <property type="term" value="C:plasma membrane"/>
    <property type="evidence" value="ECO:0007669"/>
    <property type="project" value="TreeGrafter"/>
</dbReference>
<dbReference type="CDD" id="cd06180">
    <property type="entry name" value="MFS_YjiJ"/>
    <property type="match status" value="1"/>
</dbReference>
<evidence type="ECO:0000313" key="4">
    <source>
        <dbReference type="Proteomes" id="UP000529637"/>
    </source>
</evidence>
<dbReference type="SUPFAM" id="SSF103473">
    <property type="entry name" value="MFS general substrate transporter"/>
    <property type="match status" value="1"/>
</dbReference>
<evidence type="ECO:0000256" key="1">
    <source>
        <dbReference type="SAM" id="MobiDB-lite"/>
    </source>
</evidence>
<dbReference type="PANTHER" id="PTHR23537:SF1">
    <property type="entry name" value="SUGAR TRANSPORTER"/>
    <property type="match status" value="1"/>
</dbReference>
<sequence>MTRVDASPHAAGDRLPRARESDPRAPRTATVVLAGLVALAVAMGIGRFAFTPLLPMMLHDGAIDLASASWLASANYLGYLVGALLCTVQPWLWRRLAWAPVSARRWIRGGLAATVLLTLGMALPLPASWAALRFGAGVASAFVFVFTSGWCLAQLAARQAASLGATIYCGPGAGILVSGLLASVLVAWEWRAAAGWLLFGVVAAVLAATVWRVAGADGSPSPGQAARAEPGRGEAGATASPSRHRSTGATPDATCVDHPGGDGAATPAAVASASAAGSPPPAPASRAKRDGTEMTLLAVAYGIAGFGYIITATFLPVIARAAMPGSRWLDLFWPMFGAGVIVGPLLSTRLRGPGHLRLRLAACYVIQAAAVGFTVWWPTPLGFAAGSVLLGVPFTAISFFAMQEARRLEPVDASAAMGLLTALYGVGQILGPPLAAWLVRHSASADQGFARALAAAMAALVVGAALYLASARWFPQAQVEAGTSRRGTA</sequence>
<protein>
    <submittedName>
        <fullName evidence="3">YbfB/YjiJ family MFS transporter</fullName>
    </submittedName>
</protein>